<dbReference type="SUPFAM" id="SSF49777">
    <property type="entry name" value="PEBP-like"/>
    <property type="match status" value="1"/>
</dbReference>
<keyword evidence="6" id="KW-0687">Ribonucleoprotein</keyword>
<dbReference type="OrthoDB" id="2153661at2759"/>
<evidence type="ECO:0000256" key="4">
    <source>
        <dbReference type="ARBA" id="ARBA00023054"/>
    </source>
</evidence>
<dbReference type="Proteomes" id="UP000504629">
    <property type="component" value="Unplaced"/>
</dbReference>
<keyword evidence="3 11" id="KW-0689">Ribosomal protein</keyword>
<dbReference type="GO" id="GO:0005762">
    <property type="term" value="C:mitochondrial large ribosomal subunit"/>
    <property type="evidence" value="ECO:0007669"/>
    <property type="project" value="TreeGrafter"/>
</dbReference>
<keyword evidence="10" id="KW-1185">Reference proteome</keyword>
<dbReference type="Gene3D" id="3.90.280.10">
    <property type="entry name" value="PEBP-like"/>
    <property type="match status" value="1"/>
</dbReference>
<gene>
    <name evidence="11" type="primary">LOC114247955</name>
</gene>
<dbReference type="KEGG" id="bman:114247955"/>
<dbReference type="Pfam" id="PF01161">
    <property type="entry name" value="PBP"/>
    <property type="match status" value="1"/>
</dbReference>
<dbReference type="CTD" id="64978"/>
<reference evidence="11" key="1">
    <citation type="submission" date="2025-08" db="UniProtKB">
        <authorList>
            <consortium name="RefSeq"/>
        </authorList>
    </citation>
    <scope>IDENTIFICATION</scope>
    <source>
        <tissue evidence="11">Silk gland</tissue>
    </source>
</reference>
<dbReference type="InterPro" id="IPR036610">
    <property type="entry name" value="PEBP-like_sf"/>
</dbReference>
<keyword evidence="4" id="KW-0175">Coiled coil</keyword>
<dbReference type="PANTHER" id="PTHR11362">
    <property type="entry name" value="PHOSPHATIDYLETHANOLAMINE-BINDING PROTEIN"/>
    <property type="match status" value="1"/>
</dbReference>
<evidence type="ECO:0000256" key="6">
    <source>
        <dbReference type="ARBA" id="ARBA00023274"/>
    </source>
</evidence>
<evidence type="ECO:0000256" key="3">
    <source>
        <dbReference type="ARBA" id="ARBA00022980"/>
    </source>
</evidence>
<protein>
    <recommendedName>
        <fullName evidence="8">Large ribosomal subunit protein mL38</fullName>
    </recommendedName>
    <alternativeName>
        <fullName evidence="9">39S ribosomal protein L38, mitochondrial</fullName>
    </alternativeName>
</protein>
<dbReference type="AlphaFoldDB" id="A0A6J2K5F4"/>
<evidence type="ECO:0000313" key="11">
    <source>
        <dbReference type="RefSeq" id="XP_028036848.1"/>
    </source>
</evidence>
<dbReference type="FunFam" id="3.90.280.10:FF:000002">
    <property type="entry name" value="39S ribosomal protein L38, mitochondrial"/>
    <property type="match status" value="1"/>
</dbReference>
<keyword evidence="2" id="KW-0809">Transit peptide</keyword>
<keyword evidence="5" id="KW-0496">Mitochondrion</keyword>
<dbReference type="GeneID" id="114247955"/>
<proteinExistence type="inferred from homology"/>
<evidence type="ECO:0000256" key="8">
    <source>
        <dbReference type="ARBA" id="ARBA00039444"/>
    </source>
</evidence>
<dbReference type="InterPro" id="IPR035810">
    <property type="entry name" value="PEBP_euk"/>
</dbReference>
<dbReference type="RefSeq" id="XP_028036848.1">
    <property type="nucleotide sequence ID" value="XM_028181047.1"/>
</dbReference>
<comment type="similarity">
    <text evidence="7">Belongs to the phosphatidylethanolamine-binding protein family. Mitochondrion-specific ribosomal protein mL38 subfamily.</text>
</comment>
<accession>A0A6J2K5F4</accession>
<evidence type="ECO:0000256" key="2">
    <source>
        <dbReference type="ARBA" id="ARBA00022946"/>
    </source>
</evidence>
<dbReference type="InterPro" id="IPR008914">
    <property type="entry name" value="PEBP"/>
</dbReference>
<evidence type="ECO:0000256" key="9">
    <source>
        <dbReference type="ARBA" id="ARBA00041206"/>
    </source>
</evidence>
<dbReference type="GO" id="GO:0005743">
    <property type="term" value="C:mitochondrial inner membrane"/>
    <property type="evidence" value="ECO:0007669"/>
    <property type="project" value="UniProtKB-ARBA"/>
</dbReference>
<dbReference type="CDD" id="cd00866">
    <property type="entry name" value="PEBP_euk"/>
    <property type="match status" value="1"/>
</dbReference>
<name>A0A6J2K5F4_BOMMA</name>
<dbReference type="PANTHER" id="PTHR11362:SF133">
    <property type="entry name" value="LARGE RIBOSOMAL SUBUNIT PROTEIN ML38"/>
    <property type="match status" value="1"/>
</dbReference>
<evidence type="ECO:0000256" key="5">
    <source>
        <dbReference type="ARBA" id="ARBA00023128"/>
    </source>
</evidence>
<comment type="subcellular location">
    <subcellularLocation>
        <location evidence="1">Mitochondrion</location>
    </subcellularLocation>
</comment>
<evidence type="ECO:0000313" key="10">
    <source>
        <dbReference type="Proteomes" id="UP000504629"/>
    </source>
</evidence>
<evidence type="ECO:0000256" key="7">
    <source>
        <dbReference type="ARBA" id="ARBA00038016"/>
    </source>
</evidence>
<organism evidence="10 11">
    <name type="scientific">Bombyx mandarina</name>
    <name type="common">Wild silk moth</name>
    <name type="synonym">Wild silkworm</name>
    <dbReference type="NCBI Taxonomy" id="7092"/>
    <lineage>
        <taxon>Eukaryota</taxon>
        <taxon>Metazoa</taxon>
        <taxon>Ecdysozoa</taxon>
        <taxon>Arthropoda</taxon>
        <taxon>Hexapoda</taxon>
        <taxon>Insecta</taxon>
        <taxon>Pterygota</taxon>
        <taxon>Neoptera</taxon>
        <taxon>Endopterygota</taxon>
        <taxon>Lepidoptera</taxon>
        <taxon>Glossata</taxon>
        <taxon>Ditrysia</taxon>
        <taxon>Bombycoidea</taxon>
        <taxon>Bombycidae</taxon>
        <taxon>Bombycinae</taxon>
        <taxon>Bombyx</taxon>
    </lineage>
</organism>
<sequence length="394" mass="46531">MLNTIRGARIAAVQLQQIRLGHRVRGNPPIYARSLKQRIQELNYKDELYTSRIDIGFPPIKQSKEVRDHRLQHLRKIKSDKNLEKSSRNLKLEINLEDVRKEWLKTTGPFHKKQIADHYGVFEHLYGEGYFLPHLNIDALYNLKDGTFLPVCAGNVIKPTEALEAPIITYESDDNALWTLAFTSLDGHLYENEKEYLHWLVANIPGNAIEKGETLVEYLQPFPLKGTGYHRYVFVLYKQDKTIDYALPKVTSSSALQDRTFVTREWYKKHQDNITPIGLAFYQSVWDYSVRSFFHNVLNAKEPEYEYDFPAPYIRPQEWFPRRKPFNLYMDKYRDPKKINEEYLLRKLKNEDPFKRPPPPLKFPNAQQLPKSMPSWLKLHEKKIRLGWGRVNDV</sequence>
<evidence type="ECO:0000256" key="1">
    <source>
        <dbReference type="ARBA" id="ARBA00004173"/>
    </source>
</evidence>